<dbReference type="SMART" id="SM00448">
    <property type="entry name" value="REC"/>
    <property type="match status" value="1"/>
</dbReference>
<dbReference type="EMBL" id="BLMI01000184">
    <property type="protein sequence ID" value="GFI41478.1"/>
    <property type="molecule type" value="Genomic_DNA"/>
</dbReference>
<evidence type="ECO:0000259" key="6">
    <source>
        <dbReference type="PROSITE" id="PS50110"/>
    </source>
</evidence>
<evidence type="ECO:0000313" key="11">
    <source>
        <dbReference type="Proteomes" id="UP000490821"/>
    </source>
</evidence>
<dbReference type="PANTHER" id="PTHR48111:SF43">
    <property type="entry name" value="STAGE 0 SPORULATION PROTEIN A HOMOLOG"/>
    <property type="match status" value="1"/>
</dbReference>
<dbReference type="InterPro" id="IPR001789">
    <property type="entry name" value="Sig_transdc_resp-reg_receiver"/>
</dbReference>
<reference evidence="9" key="1">
    <citation type="submission" date="2016-10" db="EMBL/GenBank/DDBJ databases">
        <authorList>
            <person name="de Groot N.N."/>
        </authorList>
    </citation>
    <scope>NUCLEOTIDE SEQUENCE [LARGE SCALE GENOMIC DNA]</scope>
    <source>
        <strain evidence="9">DSM 1551</strain>
    </source>
</reference>
<sequence>MAKILIIEDEIKLRQELEVYLNNNGYQTEVIESFENTLEQMNSFNGDLILLDINLPNISGQFLCKEYRKVSSKPIIIVTSRNNEMDELMCINYGADDFVTKPYNPLILIARIEAVLKRMQPASEILISYQDIKLDVSKSSILKDDRVIELSKNELKIFYYLLQHRGIIKSRENLMEYLWDSDMFVDDNTLTVNINRLRKKLEDIGLKDVIHTRRGQGYIIL</sequence>
<dbReference type="InterPro" id="IPR036388">
    <property type="entry name" value="WH-like_DNA-bd_sf"/>
</dbReference>
<dbReference type="PROSITE" id="PS51755">
    <property type="entry name" value="OMPR_PHOB"/>
    <property type="match status" value="1"/>
</dbReference>
<evidence type="ECO:0000256" key="3">
    <source>
        <dbReference type="ARBA" id="ARBA00023163"/>
    </source>
</evidence>
<dbReference type="CDD" id="cd00383">
    <property type="entry name" value="trans_reg_C"/>
    <property type="match status" value="1"/>
</dbReference>
<keyword evidence="2 5" id="KW-0238">DNA-binding</keyword>
<evidence type="ECO:0000256" key="5">
    <source>
        <dbReference type="PROSITE-ProRule" id="PRU01091"/>
    </source>
</evidence>
<evidence type="ECO:0000256" key="2">
    <source>
        <dbReference type="ARBA" id="ARBA00023125"/>
    </source>
</evidence>
<dbReference type="RefSeq" id="WP_092353816.1">
    <property type="nucleotide sequence ID" value="NZ_BLMI01000184.1"/>
</dbReference>
<feature type="DNA-binding region" description="OmpR/PhoB-type" evidence="5">
    <location>
        <begin position="124"/>
        <end position="221"/>
    </location>
</feature>
<evidence type="ECO:0000313" key="9">
    <source>
        <dbReference type="EMBL" id="SET48435.1"/>
    </source>
</evidence>
<keyword evidence="4" id="KW-0597">Phosphoprotein</keyword>
<dbReference type="GO" id="GO:0005829">
    <property type="term" value="C:cytosol"/>
    <property type="evidence" value="ECO:0007669"/>
    <property type="project" value="TreeGrafter"/>
</dbReference>
<dbReference type="SUPFAM" id="SSF52172">
    <property type="entry name" value="CheY-like"/>
    <property type="match status" value="1"/>
</dbReference>
<keyword evidence="1" id="KW-0805">Transcription regulation</keyword>
<feature type="domain" description="OmpR/PhoB-type" evidence="7">
    <location>
        <begin position="124"/>
        <end position="221"/>
    </location>
</feature>
<gene>
    <name evidence="8" type="primary">graR_3</name>
    <name evidence="8" type="ORF">IMSAGC017_01522</name>
    <name evidence="9" type="ORF">SAMN04489758_11411</name>
</gene>
<reference evidence="8 11" key="3">
    <citation type="journal article" date="2020" name="Microbiome">
        <title>Single-cell genomics of uncultured bacteria reveals dietary fiber responders in the mouse gut microbiota.</title>
        <authorList>
            <person name="Chijiiwa R."/>
            <person name="Hosokawa M."/>
            <person name="Kogawa M."/>
            <person name="Nishikawa Y."/>
            <person name="Ide K."/>
            <person name="Sakanashi C."/>
            <person name="Takahashi K."/>
            <person name="Takeyama H."/>
        </authorList>
    </citation>
    <scope>NUCLEOTIDE SEQUENCE [LARGE SCALE GENOMIC DNA]</scope>
    <source>
        <strain evidence="8">IMSAGC_017</strain>
    </source>
</reference>
<evidence type="ECO:0000256" key="1">
    <source>
        <dbReference type="ARBA" id="ARBA00023015"/>
    </source>
</evidence>
<dbReference type="Proteomes" id="UP000490821">
    <property type="component" value="Unassembled WGS sequence"/>
</dbReference>
<feature type="domain" description="Response regulatory" evidence="6">
    <location>
        <begin position="3"/>
        <end position="116"/>
    </location>
</feature>
<evidence type="ECO:0000313" key="8">
    <source>
        <dbReference type="EMBL" id="GFI41478.1"/>
    </source>
</evidence>
<dbReference type="GeneID" id="78288375"/>
<proteinExistence type="predicted"/>
<dbReference type="GO" id="GO:0000976">
    <property type="term" value="F:transcription cis-regulatory region binding"/>
    <property type="evidence" value="ECO:0007669"/>
    <property type="project" value="TreeGrafter"/>
</dbReference>
<dbReference type="Gene3D" id="1.10.10.10">
    <property type="entry name" value="Winged helix-like DNA-binding domain superfamily/Winged helix DNA-binding domain"/>
    <property type="match status" value="1"/>
</dbReference>
<evidence type="ECO:0000313" key="10">
    <source>
        <dbReference type="Proteomes" id="UP000198558"/>
    </source>
</evidence>
<evidence type="ECO:0000256" key="4">
    <source>
        <dbReference type="PROSITE-ProRule" id="PRU00169"/>
    </source>
</evidence>
<keyword evidence="3" id="KW-0804">Transcription</keyword>
<dbReference type="GO" id="GO:0000156">
    <property type="term" value="F:phosphorelay response regulator activity"/>
    <property type="evidence" value="ECO:0007669"/>
    <property type="project" value="TreeGrafter"/>
</dbReference>
<dbReference type="EMBL" id="FOIN01000014">
    <property type="protein sequence ID" value="SET48435.1"/>
    <property type="molecule type" value="Genomic_DNA"/>
</dbReference>
<dbReference type="AlphaFoldDB" id="A0A1I0ESE1"/>
<feature type="modified residue" description="4-aspartylphosphate" evidence="4">
    <location>
        <position position="52"/>
    </location>
</feature>
<dbReference type="GO" id="GO:0032993">
    <property type="term" value="C:protein-DNA complex"/>
    <property type="evidence" value="ECO:0007669"/>
    <property type="project" value="TreeGrafter"/>
</dbReference>
<dbReference type="InterPro" id="IPR011006">
    <property type="entry name" value="CheY-like_superfamily"/>
</dbReference>
<dbReference type="PROSITE" id="PS50110">
    <property type="entry name" value="RESPONSE_REGULATORY"/>
    <property type="match status" value="1"/>
</dbReference>
<dbReference type="OrthoDB" id="9790442at2"/>
<dbReference type="Gene3D" id="3.40.50.2300">
    <property type="match status" value="1"/>
</dbReference>
<dbReference type="Pfam" id="PF00486">
    <property type="entry name" value="Trans_reg_C"/>
    <property type="match status" value="1"/>
</dbReference>
<dbReference type="InterPro" id="IPR001867">
    <property type="entry name" value="OmpR/PhoB-type_DNA-bd"/>
</dbReference>
<dbReference type="InterPro" id="IPR039420">
    <property type="entry name" value="WalR-like"/>
</dbReference>
<dbReference type="GO" id="GO:0006355">
    <property type="term" value="P:regulation of DNA-templated transcription"/>
    <property type="evidence" value="ECO:0007669"/>
    <property type="project" value="InterPro"/>
</dbReference>
<dbReference type="Pfam" id="PF00072">
    <property type="entry name" value="Response_reg"/>
    <property type="match status" value="1"/>
</dbReference>
<evidence type="ECO:0000259" key="7">
    <source>
        <dbReference type="PROSITE" id="PS51755"/>
    </source>
</evidence>
<organism evidence="9 10">
    <name type="scientific">Thomasclavelia cocleata</name>
    <dbReference type="NCBI Taxonomy" id="69824"/>
    <lineage>
        <taxon>Bacteria</taxon>
        <taxon>Bacillati</taxon>
        <taxon>Bacillota</taxon>
        <taxon>Erysipelotrichia</taxon>
        <taxon>Erysipelotrichales</taxon>
        <taxon>Coprobacillaceae</taxon>
        <taxon>Thomasclavelia</taxon>
    </lineage>
</organism>
<accession>A0A1I0ESE1</accession>
<reference evidence="10" key="2">
    <citation type="submission" date="2016-10" db="EMBL/GenBank/DDBJ databases">
        <authorList>
            <person name="Varghese N."/>
            <person name="Submissions S."/>
        </authorList>
    </citation>
    <scope>NUCLEOTIDE SEQUENCE [LARGE SCALE GENOMIC DNA]</scope>
    <source>
        <strain evidence="10">DSM 1551</strain>
    </source>
</reference>
<name>A0A1I0ESE1_9FIRM</name>
<dbReference type="SMART" id="SM00862">
    <property type="entry name" value="Trans_reg_C"/>
    <property type="match status" value="1"/>
</dbReference>
<dbReference type="Proteomes" id="UP000198558">
    <property type="component" value="Unassembled WGS sequence"/>
</dbReference>
<dbReference type="PANTHER" id="PTHR48111">
    <property type="entry name" value="REGULATOR OF RPOS"/>
    <property type="match status" value="1"/>
</dbReference>
<protein>
    <submittedName>
        <fullName evidence="9">DNA-binding response regulator, OmpR family, contains REC and winged-helix (WHTH) domain</fullName>
    </submittedName>
    <submittedName>
        <fullName evidence="8">Response regulator protein GraR</fullName>
    </submittedName>
</protein>
<keyword evidence="10" id="KW-1185">Reference proteome</keyword>